<keyword evidence="3" id="KW-0732">Signal</keyword>
<dbReference type="RefSeq" id="WP_386676199.1">
    <property type="nucleotide sequence ID" value="NZ_JBHLTG010000012.1"/>
</dbReference>
<dbReference type="EMBL" id="JBHLTG010000012">
    <property type="protein sequence ID" value="MFC0682302.1"/>
    <property type="molecule type" value="Genomic_DNA"/>
</dbReference>
<protein>
    <recommendedName>
        <fullName evidence="6">LPXTG cell wall anchor domain-containing protein</fullName>
    </recommendedName>
</protein>
<keyword evidence="2" id="KW-0812">Transmembrane</keyword>
<reference evidence="4 5" key="1">
    <citation type="submission" date="2024-09" db="EMBL/GenBank/DDBJ databases">
        <authorList>
            <person name="Sun Q."/>
            <person name="Mori K."/>
        </authorList>
    </citation>
    <scope>NUCLEOTIDE SEQUENCE [LARGE SCALE GENOMIC DNA]</scope>
    <source>
        <strain evidence="4 5">KCTC 23076</strain>
    </source>
</reference>
<feature type="transmembrane region" description="Helical" evidence="2">
    <location>
        <begin position="253"/>
        <end position="273"/>
    </location>
</feature>
<feature type="compositionally biased region" description="Basic and acidic residues" evidence="1">
    <location>
        <begin position="188"/>
        <end position="199"/>
    </location>
</feature>
<dbReference type="Proteomes" id="UP001589896">
    <property type="component" value="Unassembled WGS sequence"/>
</dbReference>
<evidence type="ECO:0000313" key="5">
    <source>
        <dbReference type="Proteomes" id="UP001589896"/>
    </source>
</evidence>
<keyword evidence="5" id="KW-1185">Reference proteome</keyword>
<name>A0ABV6S0S6_9GAMM</name>
<proteinExistence type="predicted"/>
<keyword evidence="2" id="KW-0472">Membrane</keyword>
<evidence type="ECO:0000313" key="4">
    <source>
        <dbReference type="EMBL" id="MFC0682302.1"/>
    </source>
</evidence>
<accession>A0ABV6S0S6</accession>
<feature type="chain" id="PRO_5045376519" description="LPXTG cell wall anchor domain-containing protein" evidence="3">
    <location>
        <begin position="18"/>
        <end position="279"/>
    </location>
</feature>
<evidence type="ECO:0000256" key="3">
    <source>
        <dbReference type="SAM" id="SignalP"/>
    </source>
</evidence>
<evidence type="ECO:0000256" key="2">
    <source>
        <dbReference type="SAM" id="Phobius"/>
    </source>
</evidence>
<comment type="caution">
    <text evidence="4">The sequence shown here is derived from an EMBL/GenBank/DDBJ whole genome shotgun (WGS) entry which is preliminary data.</text>
</comment>
<feature type="signal peptide" evidence="3">
    <location>
        <begin position="1"/>
        <end position="17"/>
    </location>
</feature>
<gene>
    <name evidence="4" type="ORF">ACFFGH_31110</name>
</gene>
<evidence type="ECO:0000256" key="1">
    <source>
        <dbReference type="SAM" id="MobiDB-lite"/>
    </source>
</evidence>
<feature type="region of interest" description="Disordered" evidence="1">
    <location>
        <begin position="162"/>
        <end position="244"/>
    </location>
</feature>
<feature type="compositionally biased region" description="Low complexity" evidence="1">
    <location>
        <begin position="229"/>
        <end position="244"/>
    </location>
</feature>
<evidence type="ECO:0008006" key="6">
    <source>
        <dbReference type="Google" id="ProtNLM"/>
    </source>
</evidence>
<organism evidence="4 5">
    <name type="scientific">Lysobacter korlensis</name>
    <dbReference type="NCBI Taxonomy" id="553636"/>
    <lineage>
        <taxon>Bacteria</taxon>
        <taxon>Pseudomonadati</taxon>
        <taxon>Pseudomonadota</taxon>
        <taxon>Gammaproteobacteria</taxon>
        <taxon>Lysobacterales</taxon>
        <taxon>Lysobacteraceae</taxon>
        <taxon>Lysobacter</taxon>
    </lineage>
</organism>
<keyword evidence="2" id="KW-1133">Transmembrane helix</keyword>
<feature type="compositionally biased region" description="Low complexity" evidence="1">
    <location>
        <begin position="162"/>
        <end position="172"/>
    </location>
</feature>
<sequence length="279" mass="27359">MHGLVAVLTTVCLSGWAAPTAAADQGGAQVSLDGVTWSESPSGSLFPAGAALVPGSSQTGTFWVRNASDRSAHLRISVSDASSRSIALLESLTLRATTPATAATAAVPLAASTTCTPLLSGEPLPAETFTRVTITLAMSEHAGNSGQASTAQAALSVTLADPDAPEPAAECAPGGGIPLTPPPGSPEEQDRGTDGHGDRSAVAIGDGATPALAPAVPADRDSAPGNAVPGGPTAESPPGAAAPPAISSGSAVLFPWLAAATAMLGAGIFLGIWKRKRHG</sequence>